<keyword evidence="13" id="KW-1185">Reference proteome</keyword>
<dbReference type="InterPro" id="IPR005225">
    <property type="entry name" value="Small_GTP-bd"/>
</dbReference>
<dbReference type="PANTHER" id="PTHR11649:SF13">
    <property type="entry name" value="ENGB-TYPE G DOMAIN-CONTAINING PROTEIN"/>
    <property type="match status" value="1"/>
</dbReference>
<keyword evidence="5 10" id="KW-0547">Nucleotide-binding</keyword>
<comment type="similarity">
    <text evidence="2 10">Belongs to the TRAFAC class TrmE-Era-EngA-EngB-Septin-like GTPase superfamily. EngB GTPase family.</text>
</comment>
<dbReference type="CDD" id="cd01876">
    <property type="entry name" value="YihA_EngB"/>
    <property type="match status" value="1"/>
</dbReference>
<dbReference type="PANTHER" id="PTHR11649">
    <property type="entry name" value="MSS1/TRME-RELATED GTP-BINDING PROTEIN"/>
    <property type="match status" value="1"/>
</dbReference>
<evidence type="ECO:0000256" key="8">
    <source>
        <dbReference type="ARBA" id="ARBA00023210"/>
    </source>
</evidence>
<feature type="domain" description="EngB-type G" evidence="11">
    <location>
        <begin position="21"/>
        <end position="205"/>
    </location>
</feature>
<dbReference type="InterPro" id="IPR027417">
    <property type="entry name" value="P-loop_NTPase"/>
</dbReference>
<evidence type="ECO:0000313" key="13">
    <source>
        <dbReference type="Proteomes" id="UP000305848"/>
    </source>
</evidence>
<dbReference type="Pfam" id="PF01926">
    <property type="entry name" value="MMR_HSR1"/>
    <property type="match status" value="1"/>
</dbReference>
<organism evidence="12 13">
    <name type="scientific">Ilyomonas limi</name>
    <dbReference type="NCBI Taxonomy" id="2575867"/>
    <lineage>
        <taxon>Bacteria</taxon>
        <taxon>Pseudomonadati</taxon>
        <taxon>Bacteroidota</taxon>
        <taxon>Chitinophagia</taxon>
        <taxon>Chitinophagales</taxon>
        <taxon>Chitinophagaceae</taxon>
        <taxon>Ilyomonas</taxon>
    </lineage>
</organism>
<comment type="caution">
    <text evidence="12">The sequence shown here is derived from an EMBL/GenBank/DDBJ whole genome shotgun (WGS) entry which is preliminary data.</text>
</comment>
<dbReference type="InterPro" id="IPR006073">
    <property type="entry name" value="GTP-bd"/>
</dbReference>
<evidence type="ECO:0000256" key="2">
    <source>
        <dbReference type="ARBA" id="ARBA00009638"/>
    </source>
</evidence>
<dbReference type="HAMAP" id="MF_00321">
    <property type="entry name" value="GTPase_EngB"/>
    <property type="match status" value="1"/>
</dbReference>
<keyword evidence="4" id="KW-0479">Metal-binding</keyword>
<dbReference type="OrthoDB" id="9804921at2"/>
<dbReference type="GO" id="GO:0046872">
    <property type="term" value="F:metal ion binding"/>
    <property type="evidence" value="ECO:0007669"/>
    <property type="project" value="UniProtKB-KW"/>
</dbReference>
<evidence type="ECO:0000256" key="5">
    <source>
        <dbReference type="ARBA" id="ARBA00022741"/>
    </source>
</evidence>
<proteinExistence type="inferred from homology"/>
<evidence type="ECO:0000256" key="1">
    <source>
        <dbReference type="ARBA" id="ARBA00001946"/>
    </source>
</evidence>
<dbReference type="GO" id="GO:0000917">
    <property type="term" value="P:division septum assembly"/>
    <property type="evidence" value="ECO:0007669"/>
    <property type="project" value="UniProtKB-KW"/>
</dbReference>
<reference evidence="12 13" key="1">
    <citation type="submission" date="2019-05" db="EMBL/GenBank/DDBJ databases">
        <title>Panacibacter sp. strain 17mud1-8 Genome sequencing and assembly.</title>
        <authorList>
            <person name="Chhetri G."/>
        </authorList>
    </citation>
    <scope>NUCLEOTIDE SEQUENCE [LARGE SCALE GENOMIC DNA]</scope>
    <source>
        <strain evidence="12 13">17mud1-8</strain>
    </source>
</reference>
<accession>A0A4U3KZW7</accession>
<keyword evidence="9 10" id="KW-0131">Cell cycle</keyword>
<dbReference type="NCBIfam" id="TIGR00231">
    <property type="entry name" value="small_GTP"/>
    <property type="match status" value="1"/>
</dbReference>
<comment type="function">
    <text evidence="10">Necessary for normal cell division and for the maintenance of normal septation.</text>
</comment>
<evidence type="ECO:0000256" key="4">
    <source>
        <dbReference type="ARBA" id="ARBA00022723"/>
    </source>
</evidence>
<evidence type="ECO:0000313" key="12">
    <source>
        <dbReference type="EMBL" id="TKK68351.1"/>
    </source>
</evidence>
<dbReference type="EMBL" id="SZQL01000008">
    <property type="protein sequence ID" value="TKK68351.1"/>
    <property type="molecule type" value="Genomic_DNA"/>
</dbReference>
<dbReference type="InterPro" id="IPR030393">
    <property type="entry name" value="G_ENGB_dom"/>
</dbReference>
<dbReference type="Gene3D" id="3.40.50.300">
    <property type="entry name" value="P-loop containing nucleotide triphosphate hydrolases"/>
    <property type="match status" value="1"/>
</dbReference>
<dbReference type="NCBIfam" id="TIGR03598">
    <property type="entry name" value="GTPase_YsxC"/>
    <property type="match status" value="1"/>
</dbReference>
<comment type="cofactor">
    <cofactor evidence="1">
        <name>Mg(2+)</name>
        <dbReference type="ChEBI" id="CHEBI:18420"/>
    </cofactor>
</comment>
<keyword evidence="6" id="KW-0460">Magnesium</keyword>
<evidence type="ECO:0000256" key="6">
    <source>
        <dbReference type="ARBA" id="ARBA00022842"/>
    </source>
</evidence>
<keyword evidence="3 10" id="KW-0132">Cell division</keyword>
<evidence type="ECO:0000256" key="3">
    <source>
        <dbReference type="ARBA" id="ARBA00022618"/>
    </source>
</evidence>
<evidence type="ECO:0000256" key="9">
    <source>
        <dbReference type="ARBA" id="ARBA00023306"/>
    </source>
</evidence>
<gene>
    <name evidence="10" type="primary">engB</name>
    <name evidence="12" type="ORF">FC093_11800</name>
</gene>
<dbReference type="AlphaFoldDB" id="A0A4U3KZW7"/>
<keyword evidence="8 10" id="KW-0717">Septation</keyword>
<dbReference type="Proteomes" id="UP000305848">
    <property type="component" value="Unassembled WGS sequence"/>
</dbReference>
<protein>
    <recommendedName>
        <fullName evidence="10">Probable GTP-binding protein EngB</fullName>
    </recommendedName>
</protein>
<evidence type="ECO:0000256" key="10">
    <source>
        <dbReference type="HAMAP-Rule" id="MF_00321"/>
    </source>
</evidence>
<dbReference type="GO" id="GO:0005525">
    <property type="term" value="F:GTP binding"/>
    <property type="evidence" value="ECO:0007669"/>
    <property type="project" value="UniProtKB-UniRule"/>
</dbReference>
<dbReference type="PROSITE" id="PS51706">
    <property type="entry name" value="G_ENGB"/>
    <property type="match status" value="1"/>
</dbReference>
<name>A0A4U3KZW7_9BACT</name>
<dbReference type="InterPro" id="IPR019987">
    <property type="entry name" value="GTP-bd_ribosome_bio_YsxC"/>
</dbReference>
<evidence type="ECO:0000256" key="7">
    <source>
        <dbReference type="ARBA" id="ARBA00023134"/>
    </source>
</evidence>
<keyword evidence="7 10" id="KW-0342">GTP-binding</keyword>
<sequence length="209" mass="24171">MIKKAEYLKSSASYEQCPKPDRPEYAFIGRSNVGKSSLINMLCNNQKLAKTSAAPGKTQLINHFNIESAAKEKAPVTKWYLVDLPGYGFAKVSQSSRRRWEQMIENYLRKRENLTQVFVLIDVRHKPQQVDIDFVNQLDKWEVPFTLVFTKADKEKPLAIERNVNAFLDVLRQTWQFLPQHFISSASNKAGREEILNFIQEKNATFLSE</sequence>
<dbReference type="SUPFAM" id="SSF52540">
    <property type="entry name" value="P-loop containing nucleoside triphosphate hydrolases"/>
    <property type="match status" value="1"/>
</dbReference>
<evidence type="ECO:0000259" key="11">
    <source>
        <dbReference type="PROSITE" id="PS51706"/>
    </source>
</evidence>